<evidence type="ECO:0000256" key="1">
    <source>
        <dbReference type="SAM" id="MobiDB-lite"/>
    </source>
</evidence>
<dbReference type="OrthoDB" id="7488454at2759"/>
<gene>
    <name evidence="2" type="ORF">DIATSA_LOCUS12246</name>
</gene>
<protein>
    <submittedName>
        <fullName evidence="2">Uncharacterized protein</fullName>
    </submittedName>
</protein>
<dbReference type="Proteomes" id="UP001153714">
    <property type="component" value="Chromosome 7"/>
</dbReference>
<accession>A0A9N9REG9</accession>
<reference evidence="2" key="1">
    <citation type="submission" date="2021-12" db="EMBL/GenBank/DDBJ databases">
        <authorList>
            <person name="King R."/>
        </authorList>
    </citation>
    <scope>NUCLEOTIDE SEQUENCE</scope>
</reference>
<evidence type="ECO:0000313" key="3">
    <source>
        <dbReference type="Proteomes" id="UP001153714"/>
    </source>
</evidence>
<name>A0A9N9REG9_9NEOP</name>
<keyword evidence="3" id="KW-1185">Reference proteome</keyword>
<proteinExistence type="predicted"/>
<organism evidence="2 3">
    <name type="scientific">Diatraea saccharalis</name>
    <name type="common">sugarcane borer</name>
    <dbReference type="NCBI Taxonomy" id="40085"/>
    <lineage>
        <taxon>Eukaryota</taxon>
        <taxon>Metazoa</taxon>
        <taxon>Ecdysozoa</taxon>
        <taxon>Arthropoda</taxon>
        <taxon>Hexapoda</taxon>
        <taxon>Insecta</taxon>
        <taxon>Pterygota</taxon>
        <taxon>Neoptera</taxon>
        <taxon>Endopterygota</taxon>
        <taxon>Lepidoptera</taxon>
        <taxon>Glossata</taxon>
        <taxon>Ditrysia</taxon>
        <taxon>Pyraloidea</taxon>
        <taxon>Crambidae</taxon>
        <taxon>Crambinae</taxon>
        <taxon>Diatraea</taxon>
    </lineage>
</organism>
<evidence type="ECO:0000313" key="2">
    <source>
        <dbReference type="EMBL" id="CAG9794905.1"/>
    </source>
</evidence>
<sequence length="160" mass="18422">MLLPSRGDSPDTVMHFDSNESTRERKARIEVNLKQIEEAIHMTQPKHNNSNLPIYTVQDNEPEYFDTKLKIDINRLKGTAPKQEVESYNDIFGHIGSDQISSQITNEYDNRAKIEKESLLKANQTTHSENTAVIDMNRNITVFNENFNKVLSTVEVVIMR</sequence>
<reference evidence="2" key="2">
    <citation type="submission" date="2022-10" db="EMBL/GenBank/DDBJ databases">
        <authorList>
            <consortium name="ENA_rothamsted_submissions"/>
            <consortium name="culmorum"/>
            <person name="King R."/>
        </authorList>
    </citation>
    <scope>NUCLEOTIDE SEQUENCE</scope>
</reference>
<dbReference type="EMBL" id="OU893338">
    <property type="protein sequence ID" value="CAG9794905.1"/>
    <property type="molecule type" value="Genomic_DNA"/>
</dbReference>
<feature type="region of interest" description="Disordered" evidence="1">
    <location>
        <begin position="1"/>
        <end position="24"/>
    </location>
</feature>
<dbReference type="AlphaFoldDB" id="A0A9N9REG9"/>